<dbReference type="Gene3D" id="2.40.10.10">
    <property type="entry name" value="Trypsin-like serine proteases"/>
    <property type="match status" value="1"/>
</dbReference>
<proteinExistence type="inferred from homology"/>
<dbReference type="SUPFAM" id="SSF50494">
    <property type="entry name" value="Trypsin-like serine proteases"/>
    <property type="match status" value="1"/>
</dbReference>
<protein>
    <recommendedName>
        <fullName evidence="3">Peptidase S1 domain-containing protein</fullName>
    </recommendedName>
</protein>
<evidence type="ECO:0000256" key="2">
    <source>
        <dbReference type="ARBA" id="ARBA00024195"/>
    </source>
</evidence>
<evidence type="ECO:0000313" key="5">
    <source>
        <dbReference type="Proteomes" id="UP000801492"/>
    </source>
</evidence>
<gene>
    <name evidence="4" type="ORF">ILUMI_18541</name>
</gene>
<reference evidence="4" key="1">
    <citation type="submission" date="2019-08" db="EMBL/GenBank/DDBJ databases">
        <title>The genome of the North American firefly Photinus pyralis.</title>
        <authorList>
            <consortium name="Photinus pyralis genome working group"/>
            <person name="Fallon T.R."/>
            <person name="Sander Lower S.E."/>
            <person name="Weng J.-K."/>
        </authorList>
    </citation>
    <scope>NUCLEOTIDE SEQUENCE</scope>
    <source>
        <strain evidence="4">TRF0915ILg1</strain>
        <tissue evidence="4">Whole body</tissue>
    </source>
</reference>
<dbReference type="OrthoDB" id="9028152at2759"/>
<keyword evidence="5" id="KW-1185">Reference proteome</keyword>
<evidence type="ECO:0000256" key="1">
    <source>
        <dbReference type="ARBA" id="ARBA00023157"/>
    </source>
</evidence>
<name>A0A8K0CNZ4_IGNLU</name>
<evidence type="ECO:0000313" key="4">
    <source>
        <dbReference type="EMBL" id="KAF2887632.1"/>
    </source>
</evidence>
<dbReference type="PROSITE" id="PS50240">
    <property type="entry name" value="TRYPSIN_DOM"/>
    <property type="match status" value="1"/>
</dbReference>
<dbReference type="Pfam" id="PF00089">
    <property type="entry name" value="Trypsin"/>
    <property type="match status" value="1"/>
</dbReference>
<comment type="similarity">
    <text evidence="2">Belongs to the peptidase S1 family. CLIP subfamily.</text>
</comment>
<dbReference type="InterPro" id="IPR001254">
    <property type="entry name" value="Trypsin_dom"/>
</dbReference>
<dbReference type="PANTHER" id="PTHR24256">
    <property type="entry name" value="TRYPTASE-RELATED"/>
    <property type="match status" value="1"/>
</dbReference>
<organism evidence="4 5">
    <name type="scientific">Ignelater luminosus</name>
    <name type="common">Cucubano</name>
    <name type="synonym">Pyrophorus luminosus</name>
    <dbReference type="NCBI Taxonomy" id="2038154"/>
    <lineage>
        <taxon>Eukaryota</taxon>
        <taxon>Metazoa</taxon>
        <taxon>Ecdysozoa</taxon>
        <taxon>Arthropoda</taxon>
        <taxon>Hexapoda</taxon>
        <taxon>Insecta</taxon>
        <taxon>Pterygota</taxon>
        <taxon>Neoptera</taxon>
        <taxon>Endopterygota</taxon>
        <taxon>Coleoptera</taxon>
        <taxon>Polyphaga</taxon>
        <taxon>Elateriformia</taxon>
        <taxon>Elateroidea</taxon>
        <taxon>Elateridae</taxon>
        <taxon>Agrypninae</taxon>
        <taxon>Pyrophorini</taxon>
        <taxon>Ignelater</taxon>
    </lineage>
</organism>
<dbReference type="InterPro" id="IPR043504">
    <property type="entry name" value="Peptidase_S1_PA_chymotrypsin"/>
</dbReference>
<dbReference type="InterPro" id="IPR009003">
    <property type="entry name" value="Peptidase_S1_PA"/>
</dbReference>
<dbReference type="GO" id="GO:0004252">
    <property type="term" value="F:serine-type endopeptidase activity"/>
    <property type="evidence" value="ECO:0007669"/>
    <property type="project" value="InterPro"/>
</dbReference>
<comment type="caution">
    <text evidence="4">The sequence shown here is derived from an EMBL/GenBank/DDBJ whole genome shotgun (WGS) entry which is preliminary data.</text>
</comment>
<accession>A0A8K0CNZ4</accession>
<dbReference type="EMBL" id="VTPC01082496">
    <property type="protein sequence ID" value="KAF2887632.1"/>
    <property type="molecule type" value="Genomic_DNA"/>
</dbReference>
<dbReference type="AlphaFoldDB" id="A0A8K0CNZ4"/>
<dbReference type="InterPro" id="IPR051487">
    <property type="entry name" value="Ser/Thr_Proteases_Immune/Dev"/>
</dbReference>
<keyword evidence="1" id="KW-1015">Disulfide bond</keyword>
<sequence length="127" mass="13521">MSDPEPGKRMTVAGWGATLNSSSADVLMKADVPIVSREECKKKLENVNRHVTSQHLCAGGERGKDACRGDGGGALMNIYSEDGSDSLNWVQYGIGSWGVGCGRVGYPAAYTRVASFLDWIVNVILVG</sequence>
<evidence type="ECO:0000259" key="3">
    <source>
        <dbReference type="PROSITE" id="PS50240"/>
    </source>
</evidence>
<dbReference type="CDD" id="cd00190">
    <property type="entry name" value="Tryp_SPc"/>
    <property type="match status" value="1"/>
</dbReference>
<dbReference type="FunFam" id="2.40.10.10:FF:000002">
    <property type="entry name" value="Transmembrane protease serine"/>
    <property type="match status" value="1"/>
</dbReference>
<dbReference type="SMART" id="SM00020">
    <property type="entry name" value="Tryp_SPc"/>
    <property type="match status" value="1"/>
</dbReference>
<dbReference type="Proteomes" id="UP000801492">
    <property type="component" value="Unassembled WGS sequence"/>
</dbReference>
<dbReference type="GO" id="GO:0006508">
    <property type="term" value="P:proteolysis"/>
    <property type="evidence" value="ECO:0007669"/>
    <property type="project" value="InterPro"/>
</dbReference>
<feature type="domain" description="Peptidase S1" evidence="3">
    <location>
        <begin position="1"/>
        <end position="125"/>
    </location>
</feature>